<dbReference type="KEGG" id="mai:MICA_7"/>
<dbReference type="Proteomes" id="UP000009286">
    <property type="component" value="Chromosome"/>
</dbReference>
<organism evidence="1 2">
    <name type="scientific">Micavibrio aeruginosavorus (strain ARL-13)</name>
    <dbReference type="NCBI Taxonomy" id="856793"/>
    <lineage>
        <taxon>Bacteria</taxon>
        <taxon>Pseudomonadati</taxon>
        <taxon>Bdellovibrionota</taxon>
        <taxon>Bdellovibrionia</taxon>
        <taxon>Bdellovibrionales</taxon>
        <taxon>Pseudobdellovibrionaceae</taxon>
        <taxon>Micavibrio</taxon>
    </lineage>
</organism>
<proteinExistence type="predicted"/>
<name>G2KLB9_MICAA</name>
<keyword evidence="2" id="KW-1185">Reference proteome</keyword>
<gene>
    <name evidence="1" type="ordered locus">MICA_7</name>
</gene>
<reference evidence="1 2" key="1">
    <citation type="journal article" date="2011" name="BMC Genomics">
        <title>Genomic insights into an obligate epibiotic bacterial predator: Micavibrio aeruginosavorus ARL-13.</title>
        <authorList>
            <person name="Wang Z."/>
            <person name="Kadouri D."/>
            <person name="Wu M."/>
        </authorList>
    </citation>
    <scope>NUCLEOTIDE SEQUENCE [LARGE SCALE GENOMIC DNA]</scope>
    <source>
        <strain evidence="1 2">ARL-13</strain>
    </source>
</reference>
<evidence type="ECO:0000313" key="2">
    <source>
        <dbReference type="Proteomes" id="UP000009286"/>
    </source>
</evidence>
<evidence type="ECO:0000313" key="1">
    <source>
        <dbReference type="EMBL" id="AEP08355.1"/>
    </source>
</evidence>
<accession>G2KLB9</accession>
<dbReference type="AlphaFoldDB" id="G2KLB9"/>
<sequence length="46" mass="5395">MRPGARTYRTAQNTRTKKRPEYAGAFSQLVCMKKFLLVHRLEEIVV</sequence>
<dbReference type="HOGENOM" id="CLU_3185763_0_0_5"/>
<protein>
    <submittedName>
        <fullName evidence="1">Uncharacterized protein</fullName>
    </submittedName>
</protein>
<dbReference type="EMBL" id="CP002382">
    <property type="protein sequence ID" value="AEP08355.1"/>
    <property type="molecule type" value="Genomic_DNA"/>
</dbReference>